<evidence type="ECO:0000256" key="4">
    <source>
        <dbReference type="PROSITE-ProRule" id="PRU00125"/>
    </source>
</evidence>
<feature type="region of interest" description="Disordered" evidence="5">
    <location>
        <begin position="1"/>
        <end position="24"/>
    </location>
</feature>
<dbReference type="GO" id="GO:0003779">
    <property type="term" value="F:actin binding"/>
    <property type="evidence" value="ECO:0007669"/>
    <property type="project" value="TreeGrafter"/>
</dbReference>
<dbReference type="Proteomes" id="UP000093000">
    <property type="component" value="Unassembled WGS sequence"/>
</dbReference>
<feature type="region of interest" description="Disordered" evidence="5">
    <location>
        <begin position="105"/>
        <end position="160"/>
    </location>
</feature>
<dbReference type="SMART" id="SM00132">
    <property type="entry name" value="LIM"/>
    <property type="match status" value="4"/>
</dbReference>
<evidence type="ECO:0000313" key="8">
    <source>
        <dbReference type="Proteomes" id="UP000093000"/>
    </source>
</evidence>
<comment type="caution">
    <text evidence="7">The sequence shown here is derived from an EMBL/GenBank/DDBJ whole genome shotgun (WGS) entry which is preliminary data.</text>
</comment>
<dbReference type="GO" id="GO:0046872">
    <property type="term" value="F:metal ion binding"/>
    <property type="evidence" value="ECO:0007669"/>
    <property type="project" value="UniProtKB-KW"/>
</dbReference>
<feature type="compositionally biased region" description="Pro residues" evidence="5">
    <location>
        <begin position="117"/>
        <end position="149"/>
    </location>
</feature>
<dbReference type="Gene3D" id="2.10.110.10">
    <property type="entry name" value="Cysteine Rich Protein"/>
    <property type="match status" value="4"/>
</dbReference>
<organism evidence="7 8">
    <name type="scientific">Choanephora cucurbitarum</name>
    <dbReference type="NCBI Taxonomy" id="101091"/>
    <lineage>
        <taxon>Eukaryota</taxon>
        <taxon>Fungi</taxon>
        <taxon>Fungi incertae sedis</taxon>
        <taxon>Mucoromycota</taxon>
        <taxon>Mucoromycotina</taxon>
        <taxon>Mucoromycetes</taxon>
        <taxon>Mucorales</taxon>
        <taxon>Mucorineae</taxon>
        <taxon>Choanephoraceae</taxon>
        <taxon>Choanephoroideae</taxon>
        <taxon>Choanephora</taxon>
    </lineage>
</organism>
<evidence type="ECO:0000256" key="3">
    <source>
        <dbReference type="ARBA" id="ARBA00023038"/>
    </source>
</evidence>
<keyword evidence="2 4" id="KW-0862">Zinc</keyword>
<dbReference type="GO" id="GO:0001725">
    <property type="term" value="C:stress fiber"/>
    <property type="evidence" value="ECO:0007669"/>
    <property type="project" value="TreeGrafter"/>
</dbReference>
<evidence type="ECO:0000256" key="2">
    <source>
        <dbReference type="ARBA" id="ARBA00022833"/>
    </source>
</evidence>
<feature type="compositionally biased region" description="Low complexity" evidence="5">
    <location>
        <begin position="365"/>
        <end position="379"/>
    </location>
</feature>
<dbReference type="GO" id="GO:0051371">
    <property type="term" value="F:muscle alpha-actinin binding"/>
    <property type="evidence" value="ECO:0007669"/>
    <property type="project" value="TreeGrafter"/>
</dbReference>
<sequence length="467" mass="51936">MSYMTKDQLESYLNGLPKNTPKKKEYNQIKNELVYPMEKLSVKEDIEEQELGSIKDRMHRLRTATGTALPAKEVMTPAFPKTPTPQVASKPTFISPTHDAFEASLAPRQKTKRPVSKQPPPLSSPSLPTPPPPPPLPTSTPPPAIPDSPRPPRPDTKVNTLNPLYAGLDCPGCQQPIQGTVVSAMDKVWHATCFVCTSCQKPLEKEEYFVHEQQPFCAKDYQSMFSLRCDYCHEPITKTAIRALGKHYHEGHFCCVVCQTPLDDHSAFMVHEGQPYCQDDYKKSYSKKCNGCGDYLVGQYINALGQAWHPTCFVCTECKQPFKGGSFIVRDNQPYCEHHQSKSTIKPKPVFNKPHEFSPTATTAKPNPLSPSTPSTKPSIHTAKPTPPSPRTPSTRAPSVTPSTSNMKQCHHCGQQIDGPCASALGHDYHIHHFQCSQCQRTLSSRVPGMWTGNSQNELVCKSCKIK</sequence>
<evidence type="ECO:0000259" key="6">
    <source>
        <dbReference type="PROSITE" id="PS50023"/>
    </source>
</evidence>
<name>A0A1C7N9Y2_9FUNG</name>
<keyword evidence="8" id="KW-1185">Reference proteome</keyword>
<dbReference type="InterPro" id="IPR001781">
    <property type="entry name" value="Znf_LIM"/>
</dbReference>
<accession>A0A1C7N9Y2</accession>
<dbReference type="PANTHER" id="PTHR24214">
    <property type="entry name" value="PDZ AND LIM DOMAIN PROTEIN ZASP"/>
    <property type="match status" value="1"/>
</dbReference>
<evidence type="ECO:0000313" key="7">
    <source>
        <dbReference type="EMBL" id="OBZ85860.1"/>
    </source>
</evidence>
<dbReference type="FunFam" id="2.10.110.10:FF:000009">
    <property type="entry name" value="Paxillin isoform 1"/>
    <property type="match status" value="1"/>
</dbReference>
<dbReference type="EMBL" id="LUGH01000351">
    <property type="protein sequence ID" value="OBZ85860.1"/>
    <property type="molecule type" value="Genomic_DNA"/>
</dbReference>
<gene>
    <name evidence="7" type="primary">TGFB1I1</name>
    <name evidence="7" type="ORF">A0J61_06092</name>
</gene>
<feature type="domain" description="LIM zinc-binding" evidence="6">
    <location>
        <begin position="408"/>
        <end position="467"/>
    </location>
</feature>
<dbReference type="OrthoDB" id="15567at2759"/>
<evidence type="ECO:0000256" key="1">
    <source>
        <dbReference type="ARBA" id="ARBA00022723"/>
    </source>
</evidence>
<dbReference type="PROSITE" id="PS00478">
    <property type="entry name" value="LIM_DOMAIN_1"/>
    <property type="match status" value="3"/>
</dbReference>
<dbReference type="PROSITE" id="PS50023">
    <property type="entry name" value="LIM_DOMAIN_2"/>
    <property type="match status" value="3"/>
</dbReference>
<feature type="domain" description="LIM zinc-binding" evidence="6">
    <location>
        <begin position="168"/>
        <end position="227"/>
    </location>
</feature>
<evidence type="ECO:0000256" key="5">
    <source>
        <dbReference type="SAM" id="MobiDB-lite"/>
    </source>
</evidence>
<feature type="region of interest" description="Disordered" evidence="5">
    <location>
        <begin position="344"/>
        <end position="405"/>
    </location>
</feature>
<reference evidence="7 8" key="1">
    <citation type="submission" date="2016-03" db="EMBL/GenBank/DDBJ databases">
        <title>Choanephora cucurbitarum.</title>
        <authorList>
            <person name="Min B."/>
            <person name="Park H."/>
            <person name="Park J.-H."/>
            <person name="Shin H.-D."/>
            <person name="Choi I.-G."/>
        </authorList>
    </citation>
    <scope>NUCLEOTIDE SEQUENCE [LARGE SCALE GENOMIC DNA]</scope>
    <source>
        <strain evidence="7 8">KUS-F28377</strain>
    </source>
</reference>
<keyword evidence="1 4" id="KW-0479">Metal-binding</keyword>
<dbReference type="Pfam" id="PF00412">
    <property type="entry name" value="LIM"/>
    <property type="match status" value="4"/>
</dbReference>
<dbReference type="GO" id="GO:0030036">
    <property type="term" value="P:actin cytoskeleton organization"/>
    <property type="evidence" value="ECO:0007669"/>
    <property type="project" value="TreeGrafter"/>
</dbReference>
<dbReference type="AlphaFoldDB" id="A0A1C7N9Y2"/>
<feature type="domain" description="LIM zinc-binding" evidence="6">
    <location>
        <begin position="287"/>
        <end position="346"/>
    </location>
</feature>
<dbReference type="CDD" id="cd08368">
    <property type="entry name" value="LIM"/>
    <property type="match status" value="2"/>
</dbReference>
<protein>
    <submittedName>
        <fullName evidence="7">Transforming growth factor beta-1-induced transcript 1 protein</fullName>
    </submittedName>
</protein>
<dbReference type="STRING" id="101091.A0A1C7N9Y2"/>
<dbReference type="InterPro" id="IPR050604">
    <property type="entry name" value="PDZ-LIM_domain"/>
</dbReference>
<dbReference type="PANTHER" id="PTHR24214:SF38">
    <property type="entry name" value="PDZ AND LIM DOMAIN PROTEIN ZASP-RELATED"/>
    <property type="match status" value="1"/>
</dbReference>
<feature type="compositionally biased region" description="Low complexity" evidence="5">
    <location>
        <begin position="392"/>
        <end position="405"/>
    </location>
</feature>
<keyword evidence="3 4" id="KW-0440">LIM domain</keyword>
<proteinExistence type="predicted"/>
<dbReference type="GO" id="GO:0031941">
    <property type="term" value="C:filamentous actin"/>
    <property type="evidence" value="ECO:0007669"/>
    <property type="project" value="TreeGrafter"/>
</dbReference>
<dbReference type="SUPFAM" id="SSF57716">
    <property type="entry name" value="Glucocorticoid receptor-like (DNA-binding domain)"/>
    <property type="match status" value="4"/>
</dbReference>
<dbReference type="InParanoid" id="A0A1C7N9Y2"/>